<evidence type="ECO:0000256" key="1">
    <source>
        <dbReference type="SAM" id="MobiDB-lite"/>
    </source>
</evidence>
<dbReference type="Proteomes" id="UP000594364">
    <property type="component" value="Chromosome 2"/>
</dbReference>
<dbReference type="GO" id="GO:0008289">
    <property type="term" value="F:lipid binding"/>
    <property type="evidence" value="ECO:0007669"/>
    <property type="project" value="InterPro"/>
</dbReference>
<dbReference type="Pfam" id="PF19343">
    <property type="entry name" value="HAM1_N"/>
    <property type="match status" value="2"/>
</dbReference>
<reference evidence="3 4" key="1">
    <citation type="journal article" date="2018" name="PLoS Genet.">
        <title>Repeat elements organise 3D genome structure and mediate transcription in the filamentous fungus Epichloe festucae.</title>
        <authorList>
            <person name="Winter D.J."/>
            <person name="Ganley A.R.D."/>
            <person name="Young C.A."/>
            <person name="Liachko I."/>
            <person name="Schardl C.L."/>
            <person name="Dupont P.Y."/>
            <person name="Berry D."/>
            <person name="Ram A."/>
            <person name="Scott B."/>
            <person name="Cox M.P."/>
        </authorList>
    </citation>
    <scope>NUCLEOTIDE SEQUENCE [LARGE SCALE GENOMIC DNA]</scope>
    <source>
        <strain evidence="3 4">Fl1</strain>
    </source>
</reference>
<dbReference type="OrthoDB" id="5407957at2759"/>
<name>A0A7S9PTH6_EPIFF</name>
<sequence length="744" mass="83804">MLTCFGLCDSDSDESEREPLLPQYNDATSRQTRLHEKLHTYQMLRAMSKGYMPSNTQTIVHLRTLLGAAILNPSECSDLSNSGRALVRTIRLWLKEFMDLLESKNSEDQIQDFIWCLSKSSLGLDAGTLTDGFAKGKTKANVKVNATMESFRTVVSLALLNKDFRVFLADVATIAKQVLRDTAVALGHASEQAGDKLDTSSEDIEALKKTDAQSRPPTSVDDMKSKTAQVAETAYEEATQVAQESYESLKDHMNDESRKILTNRLKKAVSNLRQRPDYAESVSTLSNILQRYLQIYLAIGSEAAHTVEDTIQPNKEAHRAVHNFWLFVSSFGDEQKWDAVVKSLGKFMDNHKMDENLDQFVTEFATLVQRMLSDPNFFDDIETRLDELREKLNGLNSGSSIGDDVTDILTALQGALMSTAEDEHINKLVSTTLRLIHILSPAGKMENPELVNDCINIFIPLLVQSIQHVPIPRLEVSTPEIDLLLENVILQPGQTTNHSSFLPYNLQLSTRNDIDITKAQFGTRSSMTSLATIKIAGMSIAAEDVGYWMRLHSGLLWMVDEGLGSFHLDERGIDMTLDIEFGKDRLEELVTLHNVEVRIHHLDYTLSKSKFACLAWILKPLIRPILRKTLESQMSTAIEDGLRTLNRELVFARERLRATRICNPNDVWTFVRAVAARLMPRQDPDVHTRVGVRPGEGVFKGRYAPGSLVKLWEEEGRDAEQNVFEYRQDGWRNGIFDVQTVPAM</sequence>
<organism evidence="3 4">
    <name type="scientific">Epichloe festucae (strain Fl1)</name>
    <dbReference type="NCBI Taxonomy" id="877507"/>
    <lineage>
        <taxon>Eukaryota</taxon>
        <taxon>Fungi</taxon>
        <taxon>Dikarya</taxon>
        <taxon>Ascomycota</taxon>
        <taxon>Pezizomycotina</taxon>
        <taxon>Sordariomycetes</taxon>
        <taxon>Hypocreomycetidae</taxon>
        <taxon>Hypocreales</taxon>
        <taxon>Clavicipitaceae</taxon>
        <taxon>Epichloe</taxon>
    </lineage>
</organism>
<dbReference type="AlphaFoldDB" id="A0A7S9PTH6"/>
<feature type="domain" description="HAM1-like N-terminal" evidence="2">
    <location>
        <begin position="198"/>
        <end position="580"/>
    </location>
</feature>
<dbReference type="PANTHER" id="PTHR31138">
    <property type="entry name" value="CHROMOSOME 19, WHOLE GENOME SHOTGUN SEQUENCE"/>
    <property type="match status" value="1"/>
</dbReference>
<dbReference type="SUPFAM" id="SSF55394">
    <property type="entry name" value="Bactericidal permeability-increasing protein, BPI"/>
    <property type="match status" value="1"/>
</dbReference>
<dbReference type="Gene3D" id="3.15.10.10">
    <property type="entry name" value="Bactericidal permeability-increasing protein, domain 1"/>
    <property type="match status" value="1"/>
</dbReference>
<protein>
    <recommendedName>
        <fullName evidence="2">HAM1-like N-terminal domain-containing protein</fullName>
    </recommendedName>
</protein>
<dbReference type="PANTHER" id="PTHR31138:SF4">
    <property type="entry name" value="DUF5923 DOMAIN-CONTAINING PROTEIN"/>
    <property type="match status" value="1"/>
</dbReference>
<accession>A0A7S9PTH6</accession>
<gene>
    <name evidence="3" type="ORF">C2857_001047</name>
</gene>
<feature type="region of interest" description="Disordered" evidence="1">
    <location>
        <begin position="190"/>
        <end position="222"/>
    </location>
</feature>
<evidence type="ECO:0000313" key="4">
    <source>
        <dbReference type="Proteomes" id="UP000594364"/>
    </source>
</evidence>
<evidence type="ECO:0000259" key="2">
    <source>
        <dbReference type="Pfam" id="PF19343"/>
    </source>
</evidence>
<keyword evidence="4" id="KW-1185">Reference proteome</keyword>
<evidence type="ECO:0000313" key="3">
    <source>
        <dbReference type="EMBL" id="QPG95516.1"/>
    </source>
</evidence>
<dbReference type="InterPro" id="IPR017943">
    <property type="entry name" value="Bactericidal_perm-incr_a/b_dom"/>
</dbReference>
<feature type="domain" description="HAM1-like N-terminal" evidence="2">
    <location>
        <begin position="26"/>
        <end position="189"/>
    </location>
</feature>
<feature type="compositionally biased region" description="Basic and acidic residues" evidence="1">
    <location>
        <begin position="193"/>
        <end position="212"/>
    </location>
</feature>
<proteinExistence type="predicted"/>
<dbReference type="EMBL" id="CP031386">
    <property type="protein sequence ID" value="QPG95516.1"/>
    <property type="molecule type" value="Genomic_DNA"/>
</dbReference>
<dbReference type="InterPro" id="IPR045967">
    <property type="entry name" value="HAM1-like_N"/>
</dbReference>